<keyword evidence="2" id="KW-1133">Transmembrane helix</keyword>
<dbReference type="PANTHER" id="PTHR37804">
    <property type="entry name" value="CDAA REGULATORY PROTEIN CDAR"/>
    <property type="match status" value="1"/>
</dbReference>
<comment type="caution">
    <text evidence="3">The sequence shown here is derived from an EMBL/GenBank/DDBJ whole genome shotgun (WGS) entry which is preliminary data.</text>
</comment>
<organism evidence="3 4">
    <name type="scientific">Hydrogenibacillus schlegelii</name>
    <name type="common">Bacillus schlegelii</name>
    <dbReference type="NCBI Taxonomy" id="1484"/>
    <lineage>
        <taxon>Bacteria</taxon>
        <taxon>Bacillati</taxon>
        <taxon>Bacillota</taxon>
        <taxon>Bacilli</taxon>
        <taxon>Bacillales</taxon>
        <taxon>Bacillales Family X. Incertae Sedis</taxon>
        <taxon>Hydrogenibacillus</taxon>
    </lineage>
</organism>
<dbReference type="Gene3D" id="2.170.120.30">
    <property type="match status" value="2"/>
</dbReference>
<evidence type="ECO:0000256" key="1">
    <source>
        <dbReference type="SAM" id="MobiDB-lite"/>
    </source>
</evidence>
<dbReference type="Proteomes" id="UP000244180">
    <property type="component" value="Unassembled WGS sequence"/>
</dbReference>
<evidence type="ECO:0000313" key="4">
    <source>
        <dbReference type="Proteomes" id="UP000244180"/>
    </source>
</evidence>
<feature type="region of interest" description="Disordered" evidence="1">
    <location>
        <begin position="410"/>
        <end position="434"/>
    </location>
</feature>
<dbReference type="RefSeq" id="WP_273000443.1">
    <property type="nucleotide sequence ID" value="NZ_PEBV01000028.1"/>
</dbReference>
<keyword evidence="2" id="KW-0472">Membrane</keyword>
<dbReference type="InterPro" id="IPR012505">
    <property type="entry name" value="YbbR"/>
</dbReference>
<protein>
    <submittedName>
        <fullName evidence="3">Putative secreted protein associated with spyDAC</fullName>
    </submittedName>
</protein>
<dbReference type="Gene3D" id="2.170.120.40">
    <property type="entry name" value="YbbR-like domain"/>
    <property type="match status" value="1"/>
</dbReference>
<feature type="compositionally biased region" description="Low complexity" evidence="1">
    <location>
        <begin position="413"/>
        <end position="423"/>
    </location>
</feature>
<dbReference type="Pfam" id="PF07949">
    <property type="entry name" value="YbbR"/>
    <property type="match status" value="2"/>
</dbReference>
<dbReference type="PANTHER" id="PTHR37804:SF1">
    <property type="entry name" value="CDAA REGULATORY PROTEIN CDAR"/>
    <property type="match status" value="1"/>
</dbReference>
<evidence type="ECO:0000256" key="2">
    <source>
        <dbReference type="SAM" id="Phobius"/>
    </source>
</evidence>
<name>A0A2T5G7V5_HYDSH</name>
<keyword evidence="2" id="KW-0812">Transmembrane</keyword>
<reference evidence="3 4" key="1">
    <citation type="submission" date="2017-08" db="EMBL/GenBank/DDBJ databases">
        <title>Burning lignite coal seam in the remote Altai Mountains harbors a hydrogen-driven thermophilic microbial community.</title>
        <authorList>
            <person name="Kadnikov V.V."/>
            <person name="Mardanov A.V."/>
            <person name="Ivasenko D."/>
            <person name="Beletsky A.V."/>
            <person name="Karnachuk O.V."/>
            <person name="Ravin N.V."/>
        </authorList>
    </citation>
    <scope>NUCLEOTIDE SEQUENCE [LARGE SCALE GENOMIC DNA]</scope>
    <source>
        <strain evidence="3">AL33</strain>
    </source>
</reference>
<sequence length="434" mass="44850">MDKWLANNTVAKGVALAVAFMLWFILHTDFGGRTAEAPPVYGERWLYDVPVRVLHDDGAEAEAKPERVKVRLFGTAQAMEAVRAADVVAVADVRGRSTGRHAVSLLVAGLPPGVVGTSDPRTVQVNVVRQGEARLPVAVRLGRPEAPEAWKALPPDARVTVTPSEVRLSGPESAVRAAKGAYALLPPERWPEAEAKGRLGGVEAPLVAVDAEGRPLSLRLEPAAVRLDVVLGTVTAVLPVELQLTGAPADGYQVLAVRVTPATVRVKGSPEVLAKLKTVPAGPLSIAGARADVVAKVPLHLPPGVASADGSQVEAAVGIGPREGEATFTVPLKAPAPPGHTVVVQGDVQSVEIVVRGDPSAVQAIRPEALRAILPTAGLSAGSYTLAPAIDLPPGVTLVRMTPPAVDVEIRPAPEAAEPAVPASGEGSDGSRRP</sequence>
<dbReference type="EMBL" id="PEBV01000028">
    <property type="protein sequence ID" value="PTQ52275.1"/>
    <property type="molecule type" value="Genomic_DNA"/>
</dbReference>
<gene>
    <name evidence="3" type="ORF">HSCHL_0639</name>
</gene>
<accession>A0A2T5G7V5</accession>
<dbReference type="AlphaFoldDB" id="A0A2T5G7V5"/>
<feature type="transmembrane region" description="Helical" evidence="2">
    <location>
        <begin position="9"/>
        <end position="26"/>
    </location>
</feature>
<dbReference type="InterPro" id="IPR053154">
    <property type="entry name" value="c-di-AMP_regulator"/>
</dbReference>
<evidence type="ECO:0000313" key="3">
    <source>
        <dbReference type="EMBL" id="PTQ52275.1"/>
    </source>
</evidence>
<proteinExistence type="predicted"/>